<dbReference type="GO" id="GO:0042734">
    <property type="term" value="C:presynaptic membrane"/>
    <property type="evidence" value="ECO:0007669"/>
    <property type="project" value="TreeGrafter"/>
</dbReference>
<dbReference type="GO" id="GO:0048167">
    <property type="term" value="P:regulation of synaptic plasticity"/>
    <property type="evidence" value="ECO:0007669"/>
    <property type="project" value="TreeGrafter"/>
</dbReference>
<keyword evidence="2" id="KW-1185">Reference proteome</keyword>
<dbReference type="WBParaSite" id="maker-unitig_24823-snap-gene-0.1-mRNA-1">
    <property type="protein sequence ID" value="maker-unitig_24823-snap-gene-0.1-mRNA-1"/>
    <property type="gene ID" value="maker-unitig_24823-snap-gene-0.1"/>
</dbReference>
<evidence type="ECO:0000313" key="2">
    <source>
        <dbReference type="Proteomes" id="UP000095280"/>
    </source>
</evidence>
<accession>A0A1I8F981</accession>
<dbReference type="GO" id="GO:0048788">
    <property type="term" value="C:cytoskeleton of presynaptic active zone"/>
    <property type="evidence" value="ECO:0007669"/>
    <property type="project" value="TreeGrafter"/>
</dbReference>
<dbReference type="Proteomes" id="UP000095280">
    <property type="component" value="Unplaced"/>
</dbReference>
<sequence length="125" mass="14398">PPNRRSEGDRRQEDSLREAGRLHHQREAGQCGDQVGDLRPGDEVLEWNGCSLKSLDFQEVYDILVDSKLDKQVELIVQRFIDGRCRVTTRAASQESKRSAAAANAGRIQLKFWYDFDTRQPERRP</sequence>
<dbReference type="GO" id="GO:0044325">
    <property type="term" value="F:transmembrane transporter binding"/>
    <property type="evidence" value="ECO:0007669"/>
    <property type="project" value="TreeGrafter"/>
</dbReference>
<evidence type="ECO:0000313" key="3">
    <source>
        <dbReference type="WBParaSite" id="maker-unitig_24823-snap-gene-0.1-mRNA-1"/>
    </source>
</evidence>
<proteinExistence type="predicted"/>
<feature type="compositionally biased region" description="Basic and acidic residues" evidence="1">
    <location>
        <begin position="1"/>
        <end position="27"/>
    </location>
</feature>
<dbReference type="PANTHER" id="PTHR12157">
    <property type="entry name" value="REGULATING SYNAPTIC MEMBRANE EXOCYTOSIS PROTEIN"/>
    <property type="match status" value="1"/>
</dbReference>
<protein>
    <submittedName>
        <fullName evidence="3">PDZ_6 domain-containing protein</fullName>
    </submittedName>
</protein>
<reference evidence="3" key="1">
    <citation type="submission" date="2016-11" db="UniProtKB">
        <authorList>
            <consortium name="WormBaseParasite"/>
        </authorList>
    </citation>
    <scope>IDENTIFICATION</scope>
</reference>
<dbReference type="Gene3D" id="2.30.42.10">
    <property type="match status" value="1"/>
</dbReference>
<name>A0A1I8F981_9PLAT</name>
<evidence type="ECO:0000256" key="1">
    <source>
        <dbReference type="SAM" id="MobiDB-lite"/>
    </source>
</evidence>
<organism evidence="2 3">
    <name type="scientific">Macrostomum lignano</name>
    <dbReference type="NCBI Taxonomy" id="282301"/>
    <lineage>
        <taxon>Eukaryota</taxon>
        <taxon>Metazoa</taxon>
        <taxon>Spiralia</taxon>
        <taxon>Lophotrochozoa</taxon>
        <taxon>Platyhelminthes</taxon>
        <taxon>Rhabditophora</taxon>
        <taxon>Macrostomorpha</taxon>
        <taxon>Macrostomida</taxon>
        <taxon>Macrostomidae</taxon>
        <taxon>Macrostomum</taxon>
    </lineage>
</organism>
<dbReference type="PANTHER" id="PTHR12157:SF21">
    <property type="entry name" value="RAB3 INTERACTING MOLECULE, ISOFORM F"/>
    <property type="match status" value="1"/>
</dbReference>
<dbReference type="GO" id="GO:0042391">
    <property type="term" value="P:regulation of membrane potential"/>
    <property type="evidence" value="ECO:0007669"/>
    <property type="project" value="TreeGrafter"/>
</dbReference>
<dbReference type="InterPro" id="IPR039032">
    <property type="entry name" value="Rim-like"/>
</dbReference>
<dbReference type="GO" id="GO:0048791">
    <property type="term" value="P:calcium ion-regulated exocytosis of neurotransmitter"/>
    <property type="evidence" value="ECO:0007669"/>
    <property type="project" value="TreeGrafter"/>
</dbReference>
<dbReference type="GO" id="GO:0031267">
    <property type="term" value="F:small GTPase binding"/>
    <property type="evidence" value="ECO:0007669"/>
    <property type="project" value="InterPro"/>
</dbReference>
<dbReference type="SUPFAM" id="SSF50156">
    <property type="entry name" value="PDZ domain-like"/>
    <property type="match status" value="1"/>
</dbReference>
<dbReference type="GO" id="GO:0050806">
    <property type="term" value="P:positive regulation of synaptic transmission"/>
    <property type="evidence" value="ECO:0007669"/>
    <property type="project" value="TreeGrafter"/>
</dbReference>
<feature type="region of interest" description="Disordered" evidence="1">
    <location>
        <begin position="1"/>
        <end position="35"/>
    </location>
</feature>
<dbReference type="InterPro" id="IPR036034">
    <property type="entry name" value="PDZ_sf"/>
</dbReference>
<dbReference type="AlphaFoldDB" id="A0A1I8F981"/>